<dbReference type="EMBL" id="SMKY01000176">
    <property type="protein sequence ID" value="TDD73915.1"/>
    <property type="molecule type" value="Genomic_DNA"/>
</dbReference>
<reference evidence="2 3" key="1">
    <citation type="submission" date="2019-03" db="EMBL/GenBank/DDBJ databases">
        <title>Draft genome sequences of novel Actinobacteria.</title>
        <authorList>
            <person name="Sahin N."/>
            <person name="Ay H."/>
            <person name="Saygin H."/>
        </authorList>
    </citation>
    <scope>NUCLEOTIDE SEQUENCE [LARGE SCALE GENOMIC DNA]</scope>
    <source>
        <strain evidence="2 3">DSM 45941</strain>
    </source>
</reference>
<evidence type="ECO:0000313" key="2">
    <source>
        <dbReference type="EMBL" id="TDD73915.1"/>
    </source>
</evidence>
<keyword evidence="3" id="KW-1185">Reference proteome</keyword>
<proteinExistence type="predicted"/>
<evidence type="ECO:0000256" key="1">
    <source>
        <dbReference type="SAM" id="MobiDB-lite"/>
    </source>
</evidence>
<dbReference type="Pfam" id="PF16157">
    <property type="entry name" value="DUF4865"/>
    <property type="match status" value="1"/>
</dbReference>
<organism evidence="2 3">
    <name type="scientific">Actinomadura darangshiensis</name>
    <dbReference type="NCBI Taxonomy" id="705336"/>
    <lineage>
        <taxon>Bacteria</taxon>
        <taxon>Bacillati</taxon>
        <taxon>Actinomycetota</taxon>
        <taxon>Actinomycetes</taxon>
        <taxon>Streptosporangiales</taxon>
        <taxon>Thermomonosporaceae</taxon>
        <taxon>Actinomadura</taxon>
    </lineage>
</organism>
<sequence length="202" mass="22768">MYAKQYEITLPADYDMGIIRKRVADYGHILDDRAGLALKAYLIRERGVNGSPVNQYAPFYLWNDTAAMGEFLFGGGGFQGIIRDFGRPTVRHWTSVATEPGPARAMPPRTASRRLTTIPSGADPKGMATAAYIQHEIDTLRETARHADVHTAALAVDPHHWQLMRFILWQEAVPETEDATERYEVLHLSQSHLEVVPKGRQW</sequence>
<dbReference type="InterPro" id="IPR032349">
    <property type="entry name" value="DUF4865"/>
</dbReference>
<feature type="region of interest" description="Disordered" evidence="1">
    <location>
        <begin position="98"/>
        <end position="120"/>
    </location>
</feature>
<accession>A0A4R5AP62</accession>
<comment type="caution">
    <text evidence="2">The sequence shown here is derived from an EMBL/GenBank/DDBJ whole genome shotgun (WGS) entry which is preliminary data.</text>
</comment>
<protein>
    <submittedName>
        <fullName evidence="2">DUF4865 family protein</fullName>
    </submittedName>
</protein>
<dbReference type="AlphaFoldDB" id="A0A4R5AP62"/>
<gene>
    <name evidence="2" type="ORF">E1293_30255</name>
</gene>
<evidence type="ECO:0000313" key="3">
    <source>
        <dbReference type="Proteomes" id="UP000295578"/>
    </source>
</evidence>
<dbReference type="OrthoDB" id="2065010at2"/>
<dbReference type="Proteomes" id="UP000295578">
    <property type="component" value="Unassembled WGS sequence"/>
</dbReference>
<dbReference type="RefSeq" id="WP_132200901.1">
    <property type="nucleotide sequence ID" value="NZ_SMKY01000176.1"/>
</dbReference>
<name>A0A4R5AP62_9ACTN</name>